<dbReference type="Proteomes" id="UP000598820">
    <property type="component" value="Unassembled WGS sequence"/>
</dbReference>
<protein>
    <recommendedName>
        <fullName evidence="6">Ankyrin repeat domain-containing protein</fullName>
    </recommendedName>
</protein>
<keyword evidence="1" id="KW-0677">Repeat</keyword>
<dbReference type="PANTHER" id="PTHR24189">
    <property type="entry name" value="MYOTROPHIN"/>
    <property type="match status" value="1"/>
</dbReference>
<keyword evidence="3" id="KW-0812">Transmembrane</keyword>
<proteinExistence type="predicted"/>
<organism evidence="4 5">
    <name type="scientific">Spirosoma profusum</name>
    <dbReference type="NCBI Taxonomy" id="2771354"/>
    <lineage>
        <taxon>Bacteria</taxon>
        <taxon>Pseudomonadati</taxon>
        <taxon>Bacteroidota</taxon>
        <taxon>Cytophagia</taxon>
        <taxon>Cytophagales</taxon>
        <taxon>Cytophagaceae</taxon>
        <taxon>Spirosoma</taxon>
    </lineage>
</organism>
<dbReference type="AlphaFoldDB" id="A0A926Y057"/>
<dbReference type="InterPro" id="IPR050745">
    <property type="entry name" value="Multifunctional_regulatory"/>
</dbReference>
<name>A0A926Y057_9BACT</name>
<comment type="caution">
    <text evidence="4">The sequence shown here is derived from an EMBL/GenBank/DDBJ whole genome shotgun (WGS) entry which is preliminary data.</text>
</comment>
<dbReference type="EMBL" id="JACWZY010000028">
    <property type="protein sequence ID" value="MBD2704154.1"/>
    <property type="molecule type" value="Genomic_DNA"/>
</dbReference>
<sequence length="335" mass="36882">MKVINISNWSLIGLYALAILFSALRLKQTTDAAGWALGSIYLIVGTIALIILVGANLMPFLAVKIIVFILLVMPSLYGAIHSINELYETSAVQEREVQRADGSYYFTDAPRQQIATAIANLDTNRLQTLLSQSTPFLNKAGNENTTLLDFAAMKAVHNYNPQDALLCVSLLLQKGAAIQIRTPGHIPTHALVGRECSAELLSLLLKQGANPDAQAASGLPLLLAILDYPTDRTEKINVLLKHHANPNCEFPSTDTSWLRGHSALLAAGRMELWDICQLLLENGADISFEGPQNQRFPELIEQNTRTYEQMGSTPSEFSQLKAFLRENNAKNKNRL</sequence>
<evidence type="ECO:0000256" key="1">
    <source>
        <dbReference type="ARBA" id="ARBA00022737"/>
    </source>
</evidence>
<feature type="transmembrane region" description="Helical" evidence="3">
    <location>
        <begin position="33"/>
        <end position="55"/>
    </location>
</feature>
<keyword evidence="2" id="KW-0040">ANK repeat</keyword>
<accession>A0A926Y057</accession>
<evidence type="ECO:0000256" key="2">
    <source>
        <dbReference type="ARBA" id="ARBA00023043"/>
    </source>
</evidence>
<dbReference type="InterPro" id="IPR036770">
    <property type="entry name" value="Ankyrin_rpt-contain_sf"/>
</dbReference>
<dbReference type="SUPFAM" id="SSF48403">
    <property type="entry name" value="Ankyrin repeat"/>
    <property type="match status" value="1"/>
</dbReference>
<keyword evidence="5" id="KW-1185">Reference proteome</keyword>
<dbReference type="SMART" id="SM00248">
    <property type="entry name" value="ANK"/>
    <property type="match status" value="4"/>
</dbReference>
<reference evidence="4" key="1">
    <citation type="submission" date="2020-09" db="EMBL/GenBank/DDBJ databases">
        <authorList>
            <person name="Kim M.K."/>
        </authorList>
    </citation>
    <scope>NUCLEOTIDE SEQUENCE</scope>
    <source>
        <strain evidence="4">BT702</strain>
    </source>
</reference>
<dbReference type="Gene3D" id="1.25.40.20">
    <property type="entry name" value="Ankyrin repeat-containing domain"/>
    <property type="match status" value="1"/>
</dbReference>
<gene>
    <name evidence="4" type="ORF">IC229_26145</name>
</gene>
<feature type="transmembrane region" description="Helical" evidence="3">
    <location>
        <begin position="61"/>
        <end position="80"/>
    </location>
</feature>
<feature type="transmembrane region" description="Helical" evidence="3">
    <location>
        <begin position="6"/>
        <end position="26"/>
    </location>
</feature>
<dbReference type="RefSeq" id="WP_190890489.1">
    <property type="nucleotide sequence ID" value="NZ_JACWZY010000028.1"/>
</dbReference>
<keyword evidence="3" id="KW-1133">Transmembrane helix</keyword>
<keyword evidence="3" id="KW-0472">Membrane</keyword>
<evidence type="ECO:0000256" key="3">
    <source>
        <dbReference type="SAM" id="Phobius"/>
    </source>
</evidence>
<evidence type="ECO:0000313" key="4">
    <source>
        <dbReference type="EMBL" id="MBD2704154.1"/>
    </source>
</evidence>
<evidence type="ECO:0008006" key="6">
    <source>
        <dbReference type="Google" id="ProtNLM"/>
    </source>
</evidence>
<dbReference type="InterPro" id="IPR002110">
    <property type="entry name" value="Ankyrin_rpt"/>
</dbReference>
<dbReference type="PANTHER" id="PTHR24189:SF50">
    <property type="entry name" value="ANKYRIN REPEAT AND SOCS BOX PROTEIN 2"/>
    <property type="match status" value="1"/>
</dbReference>
<evidence type="ECO:0000313" key="5">
    <source>
        <dbReference type="Proteomes" id="UP000598820"/>
    </source>
</evidence>